<dbReference type="Proteomes" id="UP000050741">
    <property type="component" value="Unassembled WGS sequence"/>
</dbReference>
<protein>
    <submittedName>
        <fullName evidence="2">FBA_2 domain-containing protein</fullName>
    </submittedName>
</protein>
<name>A0A183C2I8_GLOPA</name>
<accession>A0A183C2I8</accession>
<keyword evidence="1" id="KW-1185">Reference proteome</keyword>
<organism evidence="1 2">
    <name type="scientific">Globodera pallida</name>
    <name type="common">Potato cyst nematode worm</name>
    <name type="synonym">Heterodera pallida</name>
    <dbReference type="NCBI Taxonomy" id="36090"/>
    <lineage>
        <taxon>Eukaryota</taxon>
        <taxon>Metazoa</taxon>
        <taxon>Ecdysozoa</taxon>
        <taxon>Nematoda</taxon>
        <taxon>Chromadorea</taxon>
        <taxon>Rhabditida</taxon>
        <taxon>Tylenchina</taxon>
        <taxon>Tylenchomorpha</taxon>
        <taxon>Tylenchoidea</taxon>
        <taxon>Heteroderidae</taxon>
        <taxon>Heteroderinae</taxon>
        <taxon>Globodera</taxon>
    </lineage>
</organism>
<reference evidence="1" key="1">
    <citation type="submission" date="2014-05" db="EMBL/GenBank/DDBJ databases">
        <title>The genome and life-stage specific transcriptomes of Globodera pallida elucidate key aspects of plant parasitism by a cyst nematode.</title>
        <authorList>
            <person name="Cotton J.A."/>
            <person name="Lilley C.J."/>
            <person name="Jones L.M."/>
            <person name="Kikuchi T."/>
            <person name="Reid A.J."/>
            <person name="Thorpe P."/>
            <person name="Tsai I.J."/>
            <person name="Beasley H."/>
            <person name="Blok V."/>
            <person name="Cock P.J.A."/>
            <person name="Van den Akker S.E."/>
            <person name="Holroyd N."/>
            <person name="Hunt M."/>
            <person name="Mantelin S."/>
            <person name="Naghra H."/>
            <person name="Pain A."/>
            <person name="Palomares-Rius J.E."/>
            <person name="Zarowiecki M."/>
            <person name="Berriman M."/>
            <person name="Jones J.T."/>
            <person name="Urwin P.E."/>
        </authorList>
    </citation>
    <scope>NUCLEOTIDE SEQUENCE [LARGE SCALE GENOMIC DNA]</scope>
    <source>
        <strain evidence="1">Lindley</strain>
    </source>
</reference>
<dbReference type="AlphaFoldDB" id="A0A183C2I8"/>
<evidence type="ECO:0000313" key="2">
    <source>
        <dbReference type="WBParaSite" id="GPLIN_000708200"/>
    </source>
</evidence>
<dbReference type="WBParaSite" id="GPLIN_000708200">
    <property type="protein sequence ID" value="GPLIN_000708200"/>
    <property type="gene ID" value="GPLIN_000708200"/>
</dbReference>
<sequence length="310" mass="36321">MALISDRFDVLVDEHFKLRKWSLSWLRIRRPIEGNGAEIVNLSGEVLPIPQGPLPNKVTGFKRIWISYVDQRVIKFLQSIRRLFDSCGTNVLITTSDDQSRSWEIICQRIWPLVNDNICRVLLFRSSQLDHLRQFSPAILHNCANLRMIDSVELFPVFPAEDNAGASSRQAVGKWLLTPREDGLPKMLCCRFYSGGMEGLKTAFVNALEPANFFIRFWYYGEDPLVPFELTNILTGERMTLRQMDEVNWMLVRCPIAREETKWREWEKEAIRWTWFWWCRQWNRIIIDFKDSDIGDGKVKAKTGRMCLIA</sequence>
<evidence type="ECO:0000313" key="1">
    <source>
        <dbReference type="Proteomes" id="UP000050741"/>
    </source>
</evidence>
<reference evidence="2" key="2">
    <citation type="submission" date="2016-06" db="UniProtKB">
        <authorList>
            <consortium name="WormBaseParasite"/>
        </authorList>
    </citation>
    <scope>IDENTIFICATION</scope>
</reference>
<proteinExistence type="predicted"/>